<sequence>MNIKLVNKLKEYIKTPQLFEILVQENINQNIYNEFDINSSERTLGNLNNQVVRVLGLREIDEEFYALIEFGANIIGWTVLENSIFIHPKKLESVKINFDKFTTPDFNRQVNINKDLVLSLKGRLLTSKSFIQVDGVQLEMIYLKGKFQGFVYPRDIIRGIDTSDYLNVDESVKLYRDSNLVIDQEPVAETMKATVTLVFLELNIAKLSTENQTSWVNLDDLDYDTSHLDIENSHLQENFIQMQTNERKKTKSIIESLLKRQIELEKNIDKYETRLNRVENLYNNLRNSKLGKIQVAIWERRGK</sequence>
<evidence type="ECO:0000313" key="2">
    <source>
        <dbReference type="EMBL" id="MBF0752840.1"/>
    </source>
</evidence>
<dbReference type="RefSeq" id="WP_135095900.1">
    <property type="nucleotide sequence ID" value="NZ_JADGLW010000001.1"/>
</dbReference>
<dbReference type="Proteomes" id="UP000647980">
    <property type="component" value="Unassembled WGS sequence"/>
</dbReference>
<proteinExistence type="predicted"/>
<evidence type="ECO:0000313" key="3">
    <source>
        <dbReference type="Proteomes" id="UP000647980"/>
    </source>
</evidence>
<gene>
    <name evidence="2" type="ORF">IR135_01040</name>
</gene>
<accession>A0ABR9XVT7</accession>
<comment type="caution">
    <text evidence="2">The sequence shown here is derived from an EMBL/GenBank/DDBJ whole genome shotgun (WGS) entry which is preliminary data.</text>
</comment>
<keyword evidence="1" id="KW-0175">Coiled coil</keyword>
<feature type="coiled-coil region" evidence="1">
    <location>
        <begin position="254"/>
        <end position="288"/>
    </location>
</feature>
<protein>
    <submittedName>
        <fullName evidence="2">SH3-like domain-containing protein</fullName>
    </submittedName>
</protein>
<reference evidence="2 3" key="1">
    <citation type="submission" date="2020-10" db="EMBL/GenBank/DDBJ databases">
        <title>Mouse Oral microbiota.</title>
        <authorList>
            <person name="Joseph S."/>
            <person name="Aduse-Opoku J."/>
        </authorList>
    </citation>
    <scope>NUCLEOTIDE SEQUENCE [LARGE SCALE GENOMIC DNA]</scope>
    <source>
        <strain evidence="2 3">19428wE5_W307</strain>
    </source>
</reference>
<dbReference type="EMBL" id="JADGLW010000001">
    <property type="protein sequence ID" value="MBF0752840.1"/>
    <property type="molecule type" value="Genomic_DNA"/>
</dbReference>
<name>A0ABR9XVT7_9STAP</name>
<organism evidence="2 3">
    <name type="scientific">Jeotgalicoccus nanhaiensis</name>
    <dbReference type="NCBI Taxonomy" id="568603"/>
    <lineage>
        <taxon>Bacteria</taxon>
        <taxon>Bacillati</taxon>
        <taxon>Bacillota</taxon>
        <taxon>Bacilli</taxon>
        <taxon>Bacillales</taxon>
        <taxon>Staphylococcaceae</taxon>
        <taxon>Jeotgalicoccus</taxon>
    </lineage>
</organism>
<keyword evidence="3" id="KW-1185">Reference proteome</keyword>
<evidence type="ECO:0000256" key="1">
    <source>
        <dbReference type="SAM" id="Coils"/>
    </source>
</evidence>